<dbReference type="PANTHER" id="PTHR46796:SF15">
    <property type="entry name" value="BLL1074 PROTEIN"/>
    <property type="match status" value="1"/>
</dbReference>
<keyword evidence="6" id="KW-1185">Reference proteome</keyword>
<dbReference type="InterPro" id="IPR018060">
    <property type="entry name" value="HTH_AraC"/>
</dbReference>
<accession>A0ABV8FDC5</accession>
<feature type="domain" description="HTH araC/xylS-type" evidence="4">
    <location>
        <begin position="171"/>
        <end position="253"/>
    </location>
</feature>
<keyword evidence="1" id="KW-0805">Transcription regulation</keyword>
<dbReference type="EMBL" id="JBHSBC010000053">
    <property type="protein sequence ID" value="MFC3986334.1"/>
    <property type="molecule type" value="Genomic_DNA"/>
</dbReference>
<sequence length="261" mass="27889">MSIEVPMAVPYGLRSLVRAVSALRAGDSVRGGRLPLVHVPETDTSLVFRTTPAGRGDLLVVGPRTRASYHAGKDIPYGLRLRLRPGAARPLLGVPVSEVVDRVVGLGELWGASSDRLQEELTEAAGDDGLVLGHLEAALSARAPGDGARGALVRAAARALRGRRGGRHEPLPVIARHLAVSERHLRALFADAVGLSPKHFERIERLRAALCLACTDGPRWARLAAATGYYDQSHMTAEFRTLMGVTPAAFFEGRLPALQPC</sequence>
<dbReference type="InterPro" id="IPR050204">
    <property type="entry name" value="AraC_XylS_family_regulators"/>
</dbReference>
<dbReference type="PROSITE" id="PS01124">
    <property type="entry name" value="HTH_ARAC_FAMILY_2"/>
    <property type="match status" value="1"/>
</dbReference>
<evidence type="ECO:0000256" key="3">
    <source>
        <dbReference type="ARBA" id="ARBA00023163"/>
    </source>
</evidence>
<dbReference type="RefSeq" id="WP_386196502.1">
    <property type="nucleotide sequence ID" value="NZ_JBHSBC010000053.1"/>
</dbReference>
<dbReference type="PANTHER" id="PTHR46796">
    <property type="entry name" value="HTH-TYPE TRANSCRIPTIONAL ACTIVATOR RHAS-RELATED"/>
    <property type="match status" value="1"/>
</dbReference>
<dbReference type="Gene3D" id="1.10.10.60">
    <property type="entry name" value="Homeodomain-like"/>
    <property type="match status" value="1"/>
</dbReference>
<protein>
    <submittedName>
        <fullName evidence="5">Helix-turn-helix domain-containing protein</fullName>
    </submittedName>
</protein>
<comment type="caution">
    <text evidence="5">The sequence shown here is derived from an EMBL/GenBank/DDBJ whole genome shotgun (WGS) entry which is preliminary data.</text>
</comment>
<evidence type="ECO:0000313" key="5">
    <source>
        <dbReference type="EMBL" id="MFC3986334.1"/>
    </source>
</evidence>
<gene>
    <name evidence="5" type="ORF">ACFOYY_39820</name>
</gene>
<evidence type="ECO:0000256" key="2">
    <source>
        <dbReference type="ARBA" id="ARBA00023125"/>
    </source>
</evidence>
<dbReference type="InterPro" id="IPR009057">
    <property type="entry name" value="Homeodomain-like_sf"/>
</dbReference>
<keyword evidence="2" id="KW-0238">DNA-binding</keyword>
<organism evidence="5 6">
    <name type="scientific">Streptosporangium jomthongense</name>
    <dbReference type="NCBI Taxonomy" id="1193683"/>
    <lineage>
        <taxon>Bacteria</taxon>
        <taxon>Bacillati</taxon>
        <taxon>Actinomycetota</taxon>
        <taxon>Actinomycetes</taxon>
        <taxon>Streptosporangiales</taxon>
        <taxon>Streptosporangiaceae</taxon>
        <taxon>Streptosporangium</taxon>
    </lineage>
</organism>
<dbReference type="SUPFAM" id="SSF46689">
    <property type="entry name" value="Homeodomain-like"/>
    <property type="match status" value="1"/>
</dbReference>
<evidence type="ECO:0000256" key="1">
    <source>
        <dbReference type="ARBA" id="ARBA00023015"/>
    </source>
</evidence>
<evidence type="ECO:0000259" key="4">
    <source>
        <dbReference type="PROSITE" id="PS01124"/>
    </source>
</evidence>
<name>A0ABV8FDC5_9ACTN</name>
<dbReference type="Proteomes" id="UP001595698">
    <property type="component" value="Unassembled WGS sequence"/>
</dbReference>
<dbReference type="SMART" id="SM00342">
    <property type="entry name" value="HTH_ARAC"/>
    <property type="match status" value="1"/>
</dbReference>
<proteinExistence type="predicted"/>
<evidence type="ECO:0000313" key="6">
    <source>
        <dbReference type="Proteomes" id="UP001595698"/>
    </source>
</evidence>
<keyword evidence="3" id="KW-0804">Transcription</keyword>
<reference evidence="6" key="1">
    <citation type="journal article" date="2019" name="Int. J. Syst. Evol. Microbiol.">
        <title>The Global Catalogue of Microorganisms (GCM) 10K type strain sequencing project: providing services to taxonomists for standard genome sequencing and annotation.</title>
        <authorList>
            <consortium name="The Broad Institute Genomics Platform"/>
            <consortium name="The Broad Institute Genome Sequencing Center for Infectious Disease"/>
            <person name="Wu L."/>
            <person name="Ma J."/>
        </authorList>
    </citation>
    <scope>NUCLEOTIDE SEQUENCE [LARGE SCALE GENOMIC DNA]</scope>
    <source>
        <strain evidence="6">TBRC 7912</strain>
    </source>
</reference>
<dbReference type="Pfam" id="PF12833">
    <property type="entry name" value="HTH_18"/>
    <property type="match status" value="1"/>
</dbReference>